<evidence type="ECO:0000313" key="5">
    <source>
        <dbReference type="EMBL" id="SNT27955.1"/>
    </source>
</evidence>
<dbReference type="SUPFAM" id="SSF52518">
    <property type="entry name" value="Thiamin diphosphate-binding fold (THDP-binding)"/>
    <property type="match status" value="1"/>
</dbReference>
<sequence>MSSQQISLNRRAVVARILEQRGDALAITSLGNPTFDVAAAGDCPQNFYLWGAMGGAVMVGLGLALAQPDKRVIVFVGDGEMMMGLGSLATVACHGAANLSIVVIDNEHYAETGMQPAHAGRGVSISEVARAVGFRHFGVARTADELEHAVETILNGEGPVQVTVKVTTEPAPTALPPRDGPHLRSRFREALLGSDAHR</sequence>
<keyword evidence="3" id="KW-0472">Membrane</keyword>
<proteinExistence type="predicted"/>
<dbReference type="GO" id="GO:0016831">
    <property type="term" value="F:carboxy-lyase activity"/>
    <property type="evidence" value="ECO:0007669"/>
    <property type="project" value="UniProtKB-KW"/>
</dbReference>
<reference evidence="6" key="1">
    <citation type="submission" date="2017-06" db="EMBL/GenBank/DDBJ databases">
        <authorList>
            <person name="Varghese N."/>
            <person name="Submissions S."/>
        </authorList>
    </citation>
    <scope>NUCLEOTIDE SEQUENCE [LARGE SCALE GENOMIC DNA]</scope>
    <source>
        <strain evidence="6">DSM 22348</strain>
    </source>
</reference>
<organism evidence="5 6">
    <name type="scientific">Pseudomonas japonica</name>
    <dbReference type="NCBI Taxonomy" id="256466"/>
    <lineage>
        <taxon>Bacteria</taxon>
        <taxon>Pseudomonadati</taxon>
        <taxon>Pseudomonadota</taxon>
        <taxon>Gammaproteobacteria</taxon>
        <taxon>Pseudomonadales</taxon>
        <taxon>Pseudomonadaceae</taxon>
        <taxon>Pseudomonas</taxon>
    </lineage>
</organism>
<keyword evidence="3" id="KW-0812">Transmembrane</keyword>
<protein>
    <submittedName>
        <fullName evidence="5">Thiamine pyrophosphate enzyme, C-terminal TPP binding domain</fullName>
    </submittedName>
</protein>
<dbReference type="AlphaFoldDB" id="A0A239LCB9"/>
<dbReference type="OrthoDB" id="6843902at2"/>
<evidence type="ECO:0000313" key="6">
    <source>
        <dbReference type="Proteomes" id="UP000198407"/>
    </source>
</evidence>
<dbReference type="InterPro" id="IPR051818">
    <property type="entry name" value="TPP_dependent_decarboxylase"/>
</dbReference>
<dbReference type="Pfam" id="PF02775">
    <property type="entry name" value="TPP_enzyme_C"/>
    <property type="match status" value="1"/>
</dbReference>
<gene>
    <name evidence="5" type="ORF">SAMN05444352_13440</name>
</gene>
<dbReference type="STRING" id="1215104.GCA_000730585_01213"/>
<keyword evidence="1" id="KW-0210">Decarboxylase</keyword>
<dbReference type="GO" id="GO:0030976">
    <property type="term" value="F:thiamine pyrophosphate binding"/>
    <property type="evidence" value="ECO:0007669"/>
    <property type="project" value="InterPro"/>
</dbReference>
<dbReference type="GO" id="GO:0044281">
    <property type="term" value="P:small molecule metabolic process"/>
    <property type="evidence" value="ECO:0007669"/>
    <property type="project" value="UniProtKB-ARBA"/>
</dbReference>
<feature type="transmembrane region" description="Helical" evidence="3">
    <location>
        <begin position="47"/>
        <end position="66"/>
    </location>
</feature>
<evidence type="ECO:0000259" key="4">
    <source>
        <dbReference type="Pfam" id="PF02775"/>
    </source>
</evidence>
<dbReference type="InterPro" id="IPR011766">
    <property type="entry name" value="TPP_enzyme_TPP-bd"/>
</dbReference>
<dbReference type="Gene3D" id="3.40.50.970">
    <property type="match status" value="1"/>
</dbReference>
<dbReference type="RefSeq" id="WP_042128197.1">
    <property type="nucleotide sequence ID" value="NZ_FZOL01000034.1"/>
</dbReference>
<dbReference type="InterPro" id="IPR029061">
    <property type="entry name" value="THDP-binding"/>
</dbReference>
<evidence type="ECO:0000256" key="3">
    <source>
        <dbReference type="SAM" id="Phobius"/>
    </source>
</evidence>
<name>A0A239LCB9_9PSED</name>
<accession>A0A239LCB9</accession>
<dbReference type="PANTHER" id="PTHR42818:SF1">
    <property type="entry name" value="SULFOPYRUVATE DECARBOXYLASE"/>
    <property type="match status" value="1"/>
</dbReference>
<evidence type="ECO:0000256" key="1">
    <source>
        <dbReference type="ARBA" id="ARBA00022793"/>
    </source>
</evidence>
<dbReference type="PANTHER" id="PTHR42818">
    <property type="entry name" value="SULFOPYRUVATE DECARBOXYLASE SUBUNIT ALPHA"/>
    <property type="match status" value="1"/>
</dbReference>
<keyword evidence="3" id="KW-1133">Transmembrane helix</keyword>
<feature type="domain" description="Thiamine pyrophosphate enzyme TPP-binding" evidence="4">
    <location>
        <begin position="48"/>
        <end position="163"/>
    </location>
</feature>
<keyword evidence="6" id="KW-1185">Reference proteome</keyword>
<evidence type="ECO:0000256" key="2">
    <source>
        <dbReference type="ARBA" id="ARBA00023239"/>
    </source>
</evidence>
<dbReference type="Proteomes" id="UP000198407">
    <property type="component" value="Unassembled WGS sequence"/>
</dbReference>
<dbReference type="EMBL" id="FZOL01000034">
    <property type="protein sequence ID" value="SNT27955.1"/>
    <property type="molecule type" value="Genomic_DNA"/>
</dbReference>
<keyword evidence="2" id="KW-0456">Lyase</keyword>